<organism evidence="7 8">
    <name type="scientific">Pacificimonas flava</name>
    <dbReference type="NCBI Taxonomy" id="1234595"/>
    <lineage>
        <taxon>Bacteria</taxon>
        <taxon>Pseudomonadati</taxon>
        <taxon>Pseudomonadota</taxon>
        <taxon>Alphaproteobacteria</taxon>
        <taxon>Sphingomonadales</taxon>
        <taxon>Sphingosinicellaceae</taxon>
        <taxon>Pacificimonas</taxon>
    </lineage>
</organism>
<dbReference type="RefSeq" id="WP_008601069.1">
    <property type="nucleotide sequence ID" value="NZ_AMRV01000003.1"/>
</dbReference>
<keyword evidence="2" id="KW-0479">Metal-binding</keyword>
<dbReference type="InterPro" id="IPR051607">
    <property type="entry name" value="Metallo-dep_hydrolases"/>
</dbReference>
<accession>M2TNT1</accession>
<dbReference type="GO" id="GO:0005829">
    <property type="term" value="C:cytosol"/>
    <property type="evidence" value="ECO:0007669"/>
    <property type="project" value="TreeGrafter"/>
</dbReference>
<evidence type="ECO:0000313" key="8">
    <source>
        <dbReference type="Proteomes" id="UP000011717"/>
    </source>
</evidence>
<keyword evidence="4" id="KW-0862">Zinc</keyword>
<keyword evidence="8" id="KW-1185">Reference proteome</keyword>
<reference evidence="7 8" key="1">
    <citation type="journal article" date="2013" name="Genome Announc.">
        <title>Draft Genome Sequence of Strain JLT2015T, Belonging to the Family Sphingomonadaceae of the Alphaproteobacteria.</title>
        <authorList>
            <person name="Tang K."/>
            <person name="Liu K."/>
            <person name="Li S."/>
            <person name="Jiao N."/>
        </authorList>
    </citation>
    <scope>NUCLEOTIDE SEQUENCE [LARGE SCALE GENOMIC DNA]</scope>
    <source>
        <strain evidence="7 8">JLT2015</strain>
    </source>
</reference>
<proteinExistence type="predicted"/>
<comment type="caution">
    <text evidence="7">The sequence shown here is derived from an EMBL/GenBank/DDBJ whole genome shotgun (WGS) entry which is preliminary data.</text>
</comment>
<dbReference type="InterPro" id="IPR032466">
    <property type="entry name" value="Metal_Hydrolase"/>
</dbReference>
<sequence>MTGYWFERAWVDGGWRAGVRLTVGDGRFRTVETGAVPKEGDERHAAGLPGLCNVHSHGFQRGMAGLSERRSRPDDNFWSWRDIMYRFLDRLTPEDVAAITAQAYAEMLEAGFTRVGEFHYLHNDPAGASYANPAEMAGAVAEAARATGIGLTLLPVFYAHGSFGGSEPSYGQRRFLNDPDSFARLMEASRGTLPAGANIGVAPHSLRAATPEEIECLLQLCPDGPIHIHVAEQVQEVDDCLAWSGARPVEWLLDNAPVDERWCLIHATHIDEGERRRLSATGAVAGLCPITEANLGDGIFPATDYLQDGGRFAIGTDSNIQIDAAGELRALEYSQRLAQRARALLTSQGASPSVGASLYAGAAMGGAQALNWGTGLAPGRPADFMSLNMAHPAFAAASDETRLDCWIFAAGAGAIDRVWRGGVRCVEGGHHHHAPEIAERYRRCIARITA</sequence>
<evidence type="ECO:0000259" key="5">
    <source>
        <dbReference type="Pfam" id="PF01979"/>
    </source>
</evidence>
<dbReference type="GO" id="GO:0019239">
    <property type="term" value="F:deaminase activity"/>
    <property type="evidence" value="ECO:0007669"/>
    <property type="project" value="TreeGrafter"/>
</dbReference>
<evidence type="ECO:0000256" key="1">
    <source>
        <dbReference type="ARBA" id="ARBA00001947"/>
    </source>
</evidence>
<protein>
    <submittedName>
        <fullName evidence="7">Formiminoglutamic iminohydrolase</fullName>
    </submittedName>
</protein>
<name>M2TNT1_9SPHN</name>
<dbReference type="AlphaFoldDB" id="M2TNT1"/>
<gene>
    <name evidence="7" type="ORF">C725_1282</name>
</gene>
<dbReference type="PANTHER" id="PTHR11271">
    <property type="entry name" value="GUANINE DEAMINASE"/>
    <property type="match status" value="1"/>
</dbReference>
<dbReference type="InterPro" id="IPR011059">
    <property type="entry name" value="Metal-dep_hydrolase_composite"/>
</dbReference>
<dbReference type="NCBIfam" id="TIGR02022">
    <property type="entry name" value="hutF"/>
    <property type="match status" value="1"/>
</dbReference>
<feature type="domain" description="Formimidoylglutamate deiminase N-terminal" evidence="6">
    <location>
        <begin position="7"/>
        <end position="45"/>
    </location>
</feature>
<dbReference type="OrthoDB" id="9796020at2"/>
<evidence type="ECO:0000256" key="4">
    <source>
        <dbReference type="ARBA" id="ARBA00022833"/>
    </source>
</evidence>
<evidence type="ECO:0000259" key="6">
    <source>
        <dbReference type="Pfam" id="PF22429"/>
    </source>
</evidence>
<dbReference type="GO" id="GO:0046872">
    <property type="term" value="F:metal ion binding"/>
    <property type="evidence" value="ECO:0007669"/>
    <property type="project" value="UniProtKB-KW"/>
</dbReference>
<dbReference type="Proteomes" id="UP000011717">
    <property type="component" value="Unassembled WGS sequence"/>
</dbReference>
<dbReference type="Gene3D" id="2.30.40.10">
    <property type="entry name" value="Urease, subunit C, domain 1"/>
    <property type="match status" value="1"/>
</dbReference>
<dbReference type="EMBL" id="AMRV01000003">
    <property type="protein sequence ID" value="EMD83381.1"/>
    <property type="molecule type" value="Genomic_DNA"/>
</dbReference>
<evidence type="ECO:0000256" key="3">
    <source>
        <dbReference type="ARBA" id="ARBA00022801"/>
    </source>
</evidence>
<comment type="cofactor">
    <cofactor evidence="1">
        <name>Zn(2+)</name>
        <dbReference type="ChEBI" id="CHEBI:29105"/>
    </cofactor>
</comment>
<dbReference type="Gene3D" id="3.20.20.140">
    <property type="entry name" value="Metal-dependent hydrolases"/>
    <property type="match status" value="1"/>
</dbReference>
<dbReference type="Pfam" id="PF22429">
    <property type="entry name" value="HutF_N"/>
    <property type="match status" value="1"/>
</dbReference>
<dbReference type="SUPFAM" id="SSF51556">
    <property type="entry name" value="Metallo-dependent hydrolases"/>
    <property type="match status" value="1"/>
</dbReference>
<dbReference type="PANTHER" id="PTHR11271:SF48">
    <property type="entry name" value="AMIDOHYDROLASE-RELATED DOMAIN-CONTAINING PROTEIN"/>
    <property type="match status" value="1"/>
</dbReference>
<dbReference type="InterPro" id="IPR006680">
    <property type="entry name" value="Amidohydro-rel"/>
</dbReference>
<dbReference type="InterPro" id="IPR055156">
    <property type="entry name" value="HutF-like_N"/>
</dbReference>
<evidence type="ECO:0000256" key="2">
    <source>
        <dbReference type="ARBA" id="ARBA00022723"/>
    </source>
</evidence>
<feature type="domain" description="Amidohydrolase-related" evidence="5">
    <location>
        <begin position="48"/>
        <end position="423"/>
    </location>
</feature>
<keyword evidence="3 7" id="KW-0378">Hydrolase</keyword>
<dbReference type="NCBIfam" id="NF006683">
    <property type="entry name" value="PRK09229.1-4"/>
    <property type="match status" value="1"/>
</dbReference>
<dbReference type="NCBIfam" id="NF006681">
    <property type="entry name" value="PRK09229.1-2"/>
    <property type="match status" value="1"/>
</dbReference>
<evidence type="ECO:0000313" key="7">
    <source>
        <dbReference type="EMBL" id="EMD83381.1"/>
    </source>
</evidence>
<dbReference type="NCBIfam" id="NF006684">
    <property type="entry name" value="PRK09229.1-5"/>
    <property type="match status" value="1"/>
</dbReference>
<dbReference type="InterPro" id="IPR010252">
    <property type="entry name" value="HutF"/>
</dbReference>
<dbReference type="SUPFAM" id="SSF51338">
    <property type="entry name" value="Composite domain of metallo-dependent hydrolases"/>
    <property type="match status" value="1"/>
</dbReference>
<dbReference type="PATRIC" id="fig|1234595.3.peg.1286"/>
<dbReference type="Pfam" id="PF01979">
    <property type="entry name" value="Amidohydro_1"/>
    <property type="match status" value="1"/>
</dbReference>